<reference evidence="2" key="1">
    <citation type="journal article" date="2024" name="Proc. Natl. Acad. Sci. U.S.A.">
        <title>Extraordinary preservation of gene collinearity over three hundred million years revealed in homosporous lycophytes.</title>
        <authorList>
            <person name="Li C."/>
            <person name="Wickell D."/>
            <person name="Kuo L.Y."/>
            <person name="Chen X."/>
            <person name="Nie B."/>
            <person name="Liao X."/>
            <person name="Peng D."/>
            <person name="Ji J."/>
            <person name="Jenkins J."/>
            <person name="Williams M."/>
            <person name="Shu S."/>
            <person name="Plott C."/>
            <person name="Barry K."/>
            <person name="Rajasekar S."/>
            <person name="Grimwood J."/>
            <person name="Han X."/>
            <person name="Sun S."/>
            <person name="Hou Z."/>
            <person name="He W."/>
            <person name="Dai G."/>
            <person name="Sun C."/>
            <person name="Schmutz J."/>
            <person name="Leebens-Mack J.H."/>
            <person name="Li F.W."/>
            <person name="Wang L."/>
        </authorList>
    </citation>
    <scope>NUCLEOTIDE SEQUENCE [LARGE SCALE GENOMIC DNA]</scope>
    <source>
        <strain evidence="2">cv. PW_Plant_1</strain>
    </source>
</reference>
<comment type="caution">
    <text evidence="1">The sequence shown here is derived from an EMBL/GenBank/DDBJ whole genome shotgun (WGS) entry which is preliminary data.</text>
</comment>
<evidence type="ECO:0000313" key="2">
    <source>
        <dbReference type="Proteomes" id="UP001162992"/>
    </source>
</evidence>
<evidence type="ECO:0000313" key="1">
    <source>
        <dbReference type="EMBL" id="KAJ7516557.1"/>
    </source>
</evidence>
<protein>
    <submittedName>
        <fullName evidence="1">Uncharacterized protein</fullName>
    </submittedName>
</protein>
<name>A0ACC2AHJ6_DIPCM</name>
<sequence>MSTHIWMVSPGHPRVRCFYVCQSHVLLEPQYFIKFINTNNGCILWNRKKMHDPTSCSSLSSQKHNIPSLPQNADLRTANMRHLQLAAYVTLRSLTKCRRNNAIYRCFDI</sequence>
<accession>A0ACC2AHJ6</accession>
<dbReference type="Proteomes" id="UP001162992">
    <property type="component" value="Chromosome 22"/>
</dbReference>
<organism evidence="1 2">
    <name type="scientific">Diphasiastrum complanatum</name>
    <name type="common">Issler's clubmoss</name>
    <name type="synonym">Lycopodium complanatum</name>
    <dbReference type="NCBI Taxonomy" id="34168"/>
    <lineage>
        <taxon>Eukaryota</taxon>
        <taxon>Viridiplantae</taxon>
        <taxon>Streptophyta</taxon>
        <taxon>Embryophyta</taxon>
        <taxon>Tracheophyta</taxon>
        <taxon>Lycopodiopsida</taxon>
        <taxon>Lycopodiales</taxon>
        <taxon>Lycopodiaceae</taxon>
        <taxon>Lycopodioideae</taxon>
        <taxon>Diphasiastrum</taxon>
    </lineage>
</organism>
<dbReference type="EMBL" id="CM055113">
    <property type="protein sequence ID" value="KAJ7516557.1"/>
    <property type="molecule type" value="Genomic_DNA"/>
</dbReference>
<keyword evidence="2" id="KW-1185">Reference proteome</keyword>
<gene>
    <name evidence="1" type="ORF">O6H91_22G062600</name>
</gene>
<proteinExistence type="predicted"/>